<sequence length="402" mass="44534">MSLCLLTGCVTPIMLGPPRVPVYANAEAKADAQIALLRQVWAQVDRRFYDANFQGADWATAVDRYREAAAAAPDTDALYDVINEMLGELNDAHTGAMTPREAWEEYTEERAYVGVNLERVCDRWVVVELRPGSAAQEAGVRAGWIAVARDGETLPEEGFSFRSEMGETYRWTFLDEANHEREVLLTARTLPTPMPPEERRAEPEGWVYLRFDEFKSENQRWLRQRLAANREAPGIVLDLRQNSGGAVYLLERIINDFFPHRVAYGAFVSRQGRRADEKSAWLPGVSYDGPLVVLIGPGSASAAEILAHVMKHYGRAQLVGRTTAGVVVSSRFRRLRDGGKLQIGMSDYQSLDGTRLEGNGVEPDVVVERTLGDLRAGVDPDLDAALAILRAGKAEASRSSVQ</sequence>
<dbReference type="Pfam" id="PF03572">
    <property type="entry name" value="Peptidase_S41"/>
    <property type="match status" value="1"/>
</dbReference>
<dbReference type="GO" id="GO:0004175">
    <property type="term" value="F:endopeptidase activity"/>
    <property type="evidence" value="ECO:0007669"/>
    <property type="project" value="TreeGrafter"/>
</dbReference>
<dbReference type="InterPro" id="IPR029045">
    <property type="entry name" value="ClpP/crotonase-like_dom_sf"/>
</dbReference>
<reference evidence="2" key="1">
    <citation type="submission" date="2023-03" db="EMBL/GenBank/DDBJ databases">
        <title>Lomoglobus Profundus gen. nov., sp. nov., a novel member of the phylum Verrucomicrobia, isolated from deep-marine sediment of South China Sea.</title>
        <authorList>
            <person name="Ahmad T."/>
            <person name="Ishaq S.E."/>
            <person name="Wang F."/>
        </authorList>
    </citation>
    <scope>NUCLEOTIDE SEQUENCE</scope>
    <source>
        <strain evidence="2">LMO-M01</strain>
    </source>
</reference>
<dbReference type="GO" id="GO:0030288">
    <property type="term" value="C:outer membrane-bounded periplasmic space"/>
    <property type="evidence" value="ECO:0007669"/>
    <property type="project" value="TreeGrafter"/>
</dbReference>
<feature type="domain" description="Tail specific protease" evidence="1">
    <location>
        <begin position="178"/>
        <end position="368"/>
    </location>
</feature>
<keyword evidence="3" id="KW-1185">Reference proteome</keyword>
<dbReference type="Gene3D" id="2.30.42.10">
    <property type="match status" value="1"/>
</dbReference>
<evidence type="ECO:0000313" key="2">
    <source>
        <dbReference type="EMBL" id="WED64843.1"/>
    </source>
</evidence>
<evidence type="ECO:0000259" key="1">
    <source>
        <dbReference type="SMART" id="SM00245"/>
    </source>
</evidence>
<dbReference type="SMART" id="SM00245">
    <property type="entry name" value="TSPc"/>
    <property type="match status" value="1"/>
</dbReference>
<dbReference type="Proteomes" id="UP001218638">
    <property type="component" value="Chromosome"/>
</dbReference>
<proteinExistence type="predicted"/>
<dbReference type="PANTHER" id="PTHR32060">
    <property type="entry name" value="TAIL-SPECIFIC PROTEASE"/>
    <property type="match status" value="1"/>
</dbReference>
<dbReference type="CDD" id="cd07562">
    <property type="entry name" value="Peptidase_S41_TRI"/>
    <property type="match status" value="1"/>
</dbReference>
<accession>A0AAF0A095</accession>
<organism evidence="2 3">
    <name type="scientific">Synoicihabitans lomoniglobus</name>
    <dbReference type="NCBI Taxonomy" id="2909285"/>
    <lineage>
        <taxon>Bacteria</taxon>
        <taxon>Pseudomonadati</taxon>
        <taxon>Verrucomicrobiota</taxon>
        <taxon>Opitutia</taxon>
        <taxon>Opitutales</taxon>
        <taxon>Opitutaceae</taxon>
        <taxon>Synoicihabitans</taxon>
    </lineage>
</organism>
<protein>
    <submittedName>
        <fullName evidence="2">S41 family peptidase</fullName>
    </submittedName>
</protein>
<gene>
    <name evidence="2" type="ORF">PXH66_21060</name>
</gene>
<evidence type="ECO:0000313" key="3">
    <source>
        <dbReference type="Proteomes" id="UP001218638"/>
    </source>
</evidence>
<dbReference type="Gene3D" id="3.90.226.10">
    <property type="entry name" value="2-enoyl-CoA Hydratase, Chain A, domain 1"/>
    <property type="match status" value="1"/>
</dbReference>
<dbReference type="PANTHER" id="PTHR32060:SF30">
    <property type="entry name" value="CARBOXY-TERMINAL PROCESSING PROTEASE CTPA"/>
    <property type="match status" value="1"/>
</dbReference>
<dbReference type="KEGG" id="slom:PXH66_21060"/>
<dbReference type="Pfam" id="PF14684">
    <property type="entry name" value="Tricorn_C1"/>
    <property type="match status" value="1"/>
</dbReference>
<dbReference type="GO" id="GO:0008236">
    <property type="term" value="F:serine-type peptidase activity"/>
    <property type="evidence" value="ECO:0007669"/>
    <property type="project" value="InterPro"/>
</dbReference>
<dbReference type="EMBL" id="CP119075">
    <property type="protein sequence ID" value="WED64843.1"/>
    <property type="molecule type" value="Genomic_DNA"/>
</dbReference>
<dbReference type="InterPro" id="IPR036034">
    <property type="entry name" value="PDZ_sf"/>
</dbReference>
<dbReference type="Gene3D" id="3.30.750.44">
    <property type="match status" value="1"/>
</dbReference>
<name>A0AAF0A095_9BACT</name>
<dbReference type="InterPro" id="IPR005151">
    <property type="entry name" value="Tail-specific_protease"/>
</dbReference>
<dbReference type="GO" id="GO:0007165">
    <property type="term" value="P:signal transduction"/>
    <property type="evidence" value="ECO:0007669"/>
    <property type="project" value="TreeGrafter"/>
</dbReference>
<dbReference type="GO" id="GO:0006508">
    <property type="term" value="P:proteolysis"/>
    <property type="evidence" value="ECO:0007669"/>
    <property type="project" value="InterPro"/>
</dbReference>
<dbReference type="InterPro" id="IPR028204">
    <property type="entry name" value="Tricorn_C1"/>
</dbReference>
<dbReference type="AlphaFoldDB" id="A0AAF0A095"/>
<dbReference type="SUPFAM" id="SSF52096">
    <property type="entry name" value="ClpP/crotonase"/>
    <property type="match status" value="1"/>
</dbReference>
<dbReference type="RefSeq" id="WP_330931892.1">
    <property type="nucleotide sequence ID" value="NZ_CP119075.1"/>
</dbReference>